<dbReference type="AlphaFoldDB" id="A0A1A9ZST7"/>
<keyword evidence="1" id="KW-1133">Transmembrane helix</keyword>
<protein>
    <submittedName>
        <fullName evidence="2">Uncharacterized protein</fullName>
    </submittedName>
</protein>
<name>A0A1A9ZST7_GLOPL</name>
<evidence type="ECO:0000313" key="3">
    <source>
        <dbReference type="Proteomes" id="UP000092445"/>
    </source>
</evidence>
<keyword evidence="1" id="KW-0812">Transmembrane</keyword>
<evidence type="ECO:0000256" key="1">
    <source>
        <dbReference type="SAM" id="Phobius"/>
    </source>
</evidence>
<evidence type="ECO:0000313" key="2">
    <source>
        <dbReference type="EnsemblMetazoa" id="GPAI023876-PA"/>
    </source>
</evidence>
<reference evidence="2" key="2">
    <citation type="submission" date="2020-05" db="UniProtKB">
        <authorList>
            <consortium name="EnsemblMetazoa"/>
        </authorList>
    </citation>
    <scope>IDENTIFICATION</scope>
    <source>
        <strain evidence="2">IAEA</strain>
    </source>
</reference>
<dbReference type="VEuPathDB" id="VectorBase:GPAI023876"/>
<feature type="transmembrane region" description="Helical" evidence="1">
    <location>
        <begin position="15"/>
        <end position="36"/>
    </location>
</feature>
<dbReference type="Proteomes" id="UP000092445">
    <property type="component" value="Unassembled WGS sequence"/>
</dbReference>
<keyword evidence="3" id="KW-1185">Reference proteome</keyword>
<organism evidence="2 3">
    <name type="scientific">Glossina pallidipes</name>
    <name type="common">Tsetse fly</name>
    <dbReference type="NCBI Taxonomy" id="7398"/>
    <lineage>
        <taxon>Eukaryota</taxon>
        <taxon>Metazoa</taxon>
        <taxon>Ecdysozoa</taxon>
        <taxon>Arthropoda</taxon>
        <taxon>Hexapoda</taxon>
        <taxon>Insecta</taxon>
        <taxon>Pterygota</taxon>
        <taxon>Neoptera</taxon>
        <taxon>Endopterygota</taxon>
        <taxon>Diptera</taxon>
        <taxon>Brachycera</taxon>
        <taxon>Muscomorpha</taxon>
        <taxon>Hippoboscoidea</taxon>
        <taxon>Glossinidae</taxon>
        <taxon>Glossina</taxon>
    </lineage>
</organism>
<accession>A0A1A9ZST7</accession>
<reference evidence="3" key="1">
    <citation type="submission" date="2014-03" db="EMBL/GenBank/DDBJ databases">
        <authorList>
            <person name="Aksoy S."/>
            <person name="Warren W."/>
            <person name="Wilson R.K."/>
        </authorList>
    </citation>
    <scope>NUCLEOTIDE SEQUENCE [LARGE SCALE GENOMIC DNA]</scope>
    <source>
        <strain evidence="3">IAEA</strain>
    </source>
</reference>
<dbReference type="EnsemblMetazoa" id="GPAI023876-RA">
    <property type="protein sequence ID" value="GPAI023876-PA"/>
    <property type="gene ID" value="GPAI023876"/>
</dbReference>
<proteinExistence type="predicted"/>
<sequence>MGSLLVTVLNTISNVPVGMIVLVAAMFGLISVNEVATTNEFEMRKQIFCESTSLLPNRMIMDEGLVAGRNTCKCLCFLLRKYYVEEFLAFNTKYLAFWSRHSRYGEY</sequence>
<keyword evidence="1" id="KW-0472">Membrane</keyword>